<feature type="region of interest" description="Disordered" evidence="1">
    <location>
        <begin position="41"/>
        <end position="86"/>
    </location>
</feature>
<dbReference type="EMBL" id="BDGI01000089">
    <property type="protein sequence ID" value="GAV28842.1"/>
    <property type="molecule type" value="Genomic_DNA"/>
</dbReference>
<organism evidence="2 3">
    <name type="scientific">Pichia membranifaciens</name>
    <dbReference type="NCBI Taxonomy" id="4926"/>
    <lineage>
        <taxon>Eukaryota</taxon>
        <taxon>Fungi</taxon>
        <taxon>Dikarya</taxon>
        <taxon>Ascomycota</taxon>
        <taxon>Saccharomycotina</taxon>
        <taxon>Pichiomycetes</taxon>
        <taxon>Pichiales</taxon>
        <taxon>Pichiaceae</taxon>
        <taxon>Pichia</taxon>
    </lineage>
</organism>
<name>A0A1Q2YH35_9ASCO</name>
<reference evidence="2 3" key="1">
    <citation type="submission" date="2016-08" db="EMBL/GenBank/DDBJ databases">
        <title>Whole genome shotgun sequence of Pichia membranifaciens KS47-1.</title>
        <authorList>
            <person name="Konishi M."/>
            <person name="Ishida M."/>
            <person name="Arakawa T."/>
            <person name="Kato Y."/>
            <person name="Horiuchi J."/>
        </authorList>
    </citation>
    <scope>NUCLEOTIDE SEQUENCE [LARGE SCALE GENOMIC DNA]</scope>
    <source>
        <strain evidence="2 3">KS47-1</strain>
    </source>
</reference>
<feature type="compositionally biased region" description="Basic residues" evidence="1">
    <location>
        <begin position="59"/>
        <end position="68"/>
    </location>
</feature>
<sequence>MLAKRGAKAFSQVRYMATEAGAGDAPASNGKMENLLEKLASITSNGPAGTPKETMLGKQKGKNTRNNRKPNNANNQRRKVAEGSPATLHTGEAAVFDFFYSRAVHKAAKYDWKADKFAQFEDTPEVYRAAEVSKPDLELSKDKMGYDTKSRVLRALEQITTKRGFKLSDIEKKNDSYLPYTALLYPYANTTLPNNLERPRANLKNLASVPEEEISATIASVVRGQRPELVYNPQENFKTEQLKINAQVVVNSLNRNAQLQVDNLHKSMAKVMLGQQPIKTLPQPVFPPKKL</sequence>
<comment type="caution">
    <text evidence="2">The sequence shown here is derived from an EMBL/GenBank/DDBJ whole genome shotgun (WGS) entry which is preliminary data.</text>
</comment>
<protein>
    <submittedName>
        <fullName evidence="2">Uncharacterized protein</fullName>
    </submittedName>
</protein>
<accession>A0A1Q2YH35</accession>
<dbReference type="AlphaFoldDB" id="A0A1Q2YH35"/>
<dbReference type="Proteomes" id="UP000186136">
    <property type="component" value="Unassembled WGS sequence"/>
</dbReference>
<evidence type="ECO:0000313" key="2">
    <source>
        <dbReference type="EMBL" id="GAV28842.1"/>
    </source>
</evidence>
<keyword evidence="3" id="KW-1185">Reference proteome</keyword>
<evidence type="ECO:0000256" key="1">
    <source>
        <dbReference type="SAM" id="MobiDB-lite"/>
    </source>
</evidence>
<evidence type="ECO:0000313" key="3">
    <source>
        <dbReference type="Proteomes" id="UP000186136"/>
    </source>
</evidence>
<gene>
    <name evidence="2" type="ORF">PMKS-002319</name>
</gene>
<proteinExistence type="predicted"/>
<dbReference type="OrthoDB" id="3992150at2759"/>